<evidence type="ECO:0000313" key="5">
    <source>
        <dbReference type="Proteomes" id="UP000232453"/>
    </source>
</evidence>
<gene>
    <name evidence="4" type="ORF">ATL51_1716</name>
</gene>
<sequence>MSSVSGRAGGTQTGVGWNRTGLVYDSDGMDCQGYREVLSARLDGEAGDDERAAAEDHLAGCASCRAFADGADRLGRLARVGPADSLPDLTDRVLAALGVSAPAPAPPLPAVPRLSCLDGGCCSGAAGRAPVGVVPSACGCASTCGCGCQQGAPCRCAVRAA</sequence>
<dbReference type="Gene3D" id="1.10.10.1320">
    <property type="entry name" value="Anti-sigma factor, zinc-finger domain"/>
    <property type="match status" value="1"/>
</dbReference>
<protein>
    <submittedName>
        <fullName evidence="4">Zinc finger protein</fullName>
    </submittedName>
</protein>
<dbReference type="Proteomes" id="UP000232453">
    <property type="component" value="Unassembled WGS sequence"/>
</dbReference>
<evidence type="ECO:0000259" key="3">
    <source>
        <dbReference type="Pfam" id="PF13490"/>
    </source>
</evidence>
<feature type="domain" description="Putative zinc-finger" evidence="3">
    <location>
        <begin position="31"/>
        <end position="65"/>
    </location>
</feature>
<keyword evidence="2" id="KW-0804">Transcription</keyword>
<evidence type="ECO:0000256" key="1">
    <source>
        <dbReference type="ARBA" id="ARBA00023015"/>
    </source>
</evidence>
<keyword evidence="1" id="KW-0805">Transcription regulation</keyword>
<comment type="caution">
    <text evidence="4">The sequence shown here is derived from an EMBL/GenBank/DDBJ whole genome shotgun (WGS) entry which is preliminary data.</text>
</comment>
<dbReference type="InterPro" id="IPR027383">
    <property type="entry name" value="Znf_put"/>
</dbReference>
<dbReference type="AlphaFoldDB" id="A0AA44ZNL7"/>
<dbReference type="EMBL" id="PHUJ01000003">
    <property type="protein sequence ID" value="PKB30066.1"/>
    <property type="molecule type" value="Genomic_DNA"/>
</dbReference>
<accession>A0AA44ZNL7</accession>
<evidence type="ECO:0000313" key="4">
    <source>
        <dbReference type="EMBL" id="PKB30066.1"/>
    </source>
</evidence>
<name>A0AA44ZNL7_PSEA5</name>
<dbReference type="Pfam" id="PF13490">
    <property type="entry name" value="zf-HC2"/>
    <property type="match status" value="1"/>
</dbReference>
<organism evidence="4 5">
    <name type="scientific">Pseudonocardia alni</name>
    <name type="common">Amycolata alni</name>
    <dbReference type="NCBI Taxonomy" id="33907"/>
    <lineage>
        <taxon>Bacteria</taxon>
        <taxon>Bacillati</taxon>
        <taxon>Actinomycetota</taxon>
        <taxon>Actinomycetes</taxon>
        <taxon>Pseudonocardiales</taxon>
        <taxon>Pseudonocardiaceae</taxon>
        <taxon>Pseudonocardia</taxon>
    </lineage>
</organism>
<dbReference type="InterPro" id="IPR041916">
    <property type="entry name" value="Anti_sigma_zinc_sf"/>
</dbReference>
<evidence type="ECO:0000256" key="2">
    <source>
        <dbReference type="ARBA" id="ARBA00023163"/>
    </source>
</evidence>
<proteinExistence type="predicted"/>
<reference evidence="4 5" key="1">
    <citation type="submission" date="2017-11" db="EMBL/GenBank/DDBJ databases">
        <title>Sequencing the genomes of 1000 actinobacteria strains.</title>
        <authorList>
            <person name="Klenk H.-P."/>
        </authorList>
    </citation>
    <scope>NUCLEOTIDE SEQUENCE [LARGE SCALE GENOMIC DNA]</scope>
    <source>
        <strain evidence="4 5">DSM 44104</strain>
    </source>
</reference>